<dbReference type="Proteomes" id="UP000095081">
    <property type="component" value="Unassembled WGS sequence"/>
</dbReference>
<gene>
    <name evidence="1" type="ORF">BBG20_04060</name>
    <name evidence="2" type="ORF">C9382_09650</name>
</gene>
<dbReference type="AlphaFoldDB" id="A0A2T4G342"/>
<dbReference type="Proteomes" id="UP000240571">
    <property type="component" value="Unassembled WGS sequence"/>
</dbReference>
<evidence type="ECO:0000313" key="3">
    <source>
        <dbReference type="Proteomes" id="UP000095081"/>
    </source>
</evidence>
<dbReference type="OrthoDB" id="7006103at2"/>
<reference evidence="2 4" key="2">
    <citation type="submission" date="2018-03" db="EMBL/GenBank/DDBJ databases">
        <title>Diversity of bacteria associated with corn roots inoculated with woodland soils in Canada, and Description of Pseudomonas aylmerense sp. nov.</title>
        <authorList>
            <person name="Tambong J.T."/>
            <person name="Xu R."/>
            <person name="Tchagang C."/>
        </authorList>
    </citation>
    <scope>NUCLEOTIDE SEQUENCE [LARGE SCALE GENOMIC DNA]</scope>
    <source>
        <strain evidence="2 4">S1E44</strain>
    </source>
</reference>
<reference evidence="1 3" key="1">
    <citation type="submission" date="2016-06" db="EMBL/GenBank/DDBJ databases">
        <title>Draft genome sequence of Pseudomonas sp. S1E40, a novel strain antagonistic activity to fungal plant pathogen.</title>
        <authorList>
            <person name="Tambong J.T."/>
            <person name="Tchagang C."/>
            <person name="Xu R."/>
        </authorList>
    </citation>
    <scope>NUCLEOTIDE SEQUENCE [LARGE SCALE GENOMIC DNA]</scope>
    <source>
        <strain evidence="1 3">S1E40</strain>
    </source>
</reference>
<dbReference type="EMBL" id="MAUE01000005">
    <property type="protein sequence ID" value="OCW29578.1"/>
    <property type="molecule type" value="Genomic_DNA"/>
</dbReference>
<dbReference type="RefSeq" id="WP_065900484.1">
    <property type="nucleotide sequence ID" value="NZ_MAUE01000005.1"/>
</dbReference>
<keyword evidence="3" id="KW-1185">Reference proteome</keyword>
<dbReference type="EMBL" id="PYWW01000021">
    <property type="protein sequence ID" value="PTC30089.1"/>
    <property type="molecule type" value="Genomic_DNA"/>
</dbReference>
<evidence type="ECO:0000313" key="2">
    <source>
        <dbReference type="EMBL" id="PTC30089.1"/>
    </source>
</evidence>
<comment type="caution">
    <text evidence="2">The sequence shown here is derived from an EMBL/GenBank/DDBJ whole genome shotgun (WGS) entry which is preliminary data.</text>
</comment>
<proteinExistence type="predicted"/>
<evidence type="ECO:0000313" key="1">
    <source>
        <dbReference type="EMBL" id="OCW29578.1"/>
    </source>
</evidence>
<organism evidence="2 4">
    <name type="scientific">Pseudomonas aylmerensis</name>
    <dbReference type="NCBI Taxonomy" id="1869229"/>
    <lineage>
        <taxon>Bacteria</taxon>
        <taxon>Pseudomonadati</taxon>
        <taxon>Pseudomonadota</taxon>
        <taxon>Gammaproteobacteria</taxon>
        <taxon>Pseudomonadales</taxon>
        <taxon>Pseudomonadaceae</taxon>
        <taxon>Pseudomonas</taxon>
    </lineage>
</organism>
<evidence type="ECO:0000313" key="4">
    <source>
        <dbReference type="Proteomes" id="UP000240571"/>
    </source>
</evidence>
<accession>A0A2T4G342</accession>
<sequence>MKTVLAKWLSSRTETLTLYEDNYTISLQRYSNAVLLRVQLTHYQPDKSQLQTWMRLGGASLNHFQGVLSQVPMIGELWLIRFLNDVRDEDHLRGSLESLLNQRDTWSAMAARLARPAQKFTPTSLRSLPY</sequence>
<protein>
    <submittedName>
        <fullName evidence="2">Type III secretion protein</fullName>
    </submittedName>
</protein>
<name>A0A2T4G342_9PSED</name>